<dbReference type="CDD" id="cd03801">
    <property type="entry name" value="GT4_PimA-like"/>
    <property type="match status" value="1"/>
</dbReference>
<dbReference type="GO" id="GO:0016757">
    <property type="term" value="F:glycosyltransferase activity"/>
    <property type="evidence" value="ECO:0007669"/>
    <property type="project" value="InterPro"/>
</dbReference>
<evidence type="ECO:0000313" key="4">
    <source>
        <dbReference type="EMBL" id="CAB4882828.1"/>
    </source>
</evidence>
<evidence type="ECO:0000256" key="1">
    <source>
        <dbReference type="ARBA" id="ARBA00022679"/>
    </source>
</evidence>
<reference evidence="5" key="1">
    <citation type="submission" date="2020-05" db="EMBL/GenBank/DDBJ databases">
        <authorList>
            <person name="Chiriac C."/>
            <person name="Salcher M."/>
            <person name="Ghai R."/>
            <person name="Kavagutti S V."/>
        </authorList>
    </citation>
    <scope>NUCLEOTIDE SEQUENCE</scope>
</reference>
<dbReference type="SUPFAM" id="SSF53756">
    <property type="entry name" value="UDP-Glycosyltransferase/glycogen phosphorylase"/>
    <property type="match status" value="1"/>
</dbReference>
<name>A0A6J7RQC2_9ZZZZ</name>
<dbReference type="GO" id="GO:0009103">
    <property type="term" value="P:lipopolysaccharide biosynthetic process"/>
    <property type="evidence" value="ECO:0007669"/>
    <property type="project" value="TreeGrafter"/>
</dbReference>
<dbReference type="Pfam" id="PF00534">
    <property type="entry name" value="Glycos_transf_1"/>
    <property type="match status" value="1"/>
</dbReference>
<dbReference type="InterPro" id="IPR001296">
    <property type="entry name" value="Glyco_trans_1"/>
</dbReference>
<dbReference type="EMBL" id="CAFABE010000077">
    <property type="protein sequence ID" value="CAB4832750.1"/>
    <property type="molecule type" value="Genomic_DNA"/>
</dbReference>
<dbReference type="PANTHER" id="PTHR46401:SF2">
    <property type="entry name" value="GLYCOSYLTRANSFERASE WBBK-RELATED"/>
    <property type="match status" value="1"/>
</dbReference>
<sequence length="357" mass="38992">MRIDQVTPDLVARDAVGAHILNVQRAILSRGIESEIFYEDAADDMLSLGRPIEEMFEAVPNRSLLFQAAIGSPGFDLIRQVNDPVMIHYHNMTPASLLESWEPNISAGVSLGRRQLAAFAPRCSLGLAVSHYNERELIDLGYSPTAVAPLLLDMSHDRTRVDHDLLKKLNSQKGPDAPSLLFVGKVSPHKAPHDLVAMLSALRELYYPHATLTLVGTPLGTTYLEALESYIAILGLEDAVIFAGGVSSEELEAYWQSADVFVCASEHEGFCAPLVEAMGHGVPVITFGSSAIPETVGTAGLVLNQKSPQFFAAAVHRVLRDDTLRSRLIDAGIQRSQFFDLEEATQRFLDVLLANLH</sequence>
<evidence type="ECO:0000313" key="5">
    <source>
        <dbReference type="EMBL" id="CAB5030640.1"/>
    </source>
</evidence>
<keyword evidence="1" id="KW-0808">Transferase</keyword>
<dbReference type="EMBL" id="CAFBLT010000003">
    <property type="protein sequence ID" value="CAB4882828.1"/>
    <property type="molecule type" value="Genomic_DNA"/>
</dbReference>
<dbReference type="EMBL" id="CAFBPM010000021">
    <property type="protein sequence ID" value="CAB5030640.1"/>
    <property type="molecule type" value="Genomic_DNA"/>
</dbReference>
<evidence type="ECO:0000313" key="3">
    <source>
        <dbReference type="EMBL" id="CAB4832750.1"/>
    </source>
</evidence>
<dbReference type="PANTHER" id="PTHR46401">
    <property type="entry name" value="GLYCOSYLTRANSFERASE WBBK-RELATED"/>
    <property type="match status" value="1"/>
</dbReference>
<proteinExistence type="predicted"/>
<organism evidence="5">
    <name type="scientific">freshwater metagenome</name>
    <dbReference type="NCBI Taxonomy" id="449393"/>
    <lineage>
        <taxon>unclassified sequences</taxon>
        <taxon>metagenomes</taxon>
        <taxon>ecological metagenomes</taxon>
    </lineage>
</organism>
<dbReference type="Gene3D" id="3.40.50.2000">
    <property type="entry name" value="Glycogen Phosphorylase B"/>
    <property type="match status" value="1"/>
</dbReference>
<accession>A0A6J7RQC2</accession>
<dbReference type="AlphaFoldDB" id="A0A6J7RQC2"/>
<gene>
    <name evidence="3" type="ORF">UFOPK3164_01370</name>
    <name evidence="4" type="ORF">UFOPK3427_01666</name>
    <name evidence="5" type="ORF">UFOPK4112_01608</name>
</gene>
<feature type="domain" description="Glycosyl transferase family 1" evidence="2">
    <location>
        <begin position="173"/>
        <end position="334"/>
    </location>
</feature>
<protein>
    <submittedName>
        <fullName evidence="5">Unannotated protein</fullName>
    </submittedName>
</protein>
<evidence type="ECO:0000259" key="2">
    <source>
        <dbReference type="Pfam" id="PF00534"/>
    </source>
</evidence>